<dbReference type="SUPFAM" id="SSF53323">
    <property type="entry name" value="Pyruvate-ferredoxin oxidoreductase, PFOR, domain III"/>
    <property type="match status" value="1"/>
</dbReference>
<keyword evidence="3" id="KW-0408">Iron</keyword>
<evidence type="ECO:0000313" key="7">
    <source>
        <dbReference type="Proteomes" id="UP000177811"/>
    </source>
</evidence>
<evidence type="ECO:0000259" key="5">
    <source>
        <dbReference type="PROSITE" id="PS51379"/>
    </source>
</evidence>
<dbReference type="SUPFAM" id="SSF54862">
    <property type="entry name" value="4Fe-4S ferredoxins"/>
    <property type="match status" value="1"/>
</dbReference>
<dbReference type="InterPro" id="IPR017896">
    <property type="entry name" value="4Fe4S_Fe-S-bd"/>
</dbReference>
<dbReference type="InterPro" id="IPR019752">
    <property type="entry name" value="Pyrv/ketoisovalerate_OxRed_cat"/>
</dbReference>
<dbReference type="NCBIfam" id="TIGR02175">
    <property type="entry name" value="PorC_KorC"/>
    <property type="match status" value="1"/>
</dbReference>
<dbReference type="Pfam" id="PF14697">
    <property type="entry name" value="Fer4_21"/>
    <property type="match status" value="1"/>
</dbReference>
<sequence length="270" mass="29629">MHRYSVRFHGLGGQGLKSMLQEMVAPLLMRMGFSVQAFPFFGGERRGAAVIGYLRFGTKPITTHSFIEEPDMVVLFDERIAMEHAVHNLRPGSILLVNSPDARHLVEHYPQFTIFSLNARAISIKNTIGQNDDPFLVINTAMAGAFLRVLEIVANVYAHDHDITAVLEGSLSKKIAENTMAVHEGKDAVMNASGPRPDGSTDPRFGITGPNDRCTKCRLCHLFCPKRAIDVSADDVYTIAGDRCNYCGICVAVCPRDALTLFTNTTGETS</sequence>
<keyword evidence="4" id="KW-0411">Iron-sulfur</keyword>
<feature type="domain" description="4Fe-4S ferredoxin-type" evidence="5">
    <location>
        <begin position="203"/>
        <end position="234"/>
    </location>
</feature>
<name>A0A1G2KQM4_9BACT</name>
<dbReference type="Gene3D" id="3.30.70.20">
    <property type="match status" value="1"/>
</dbReference>
<dbReference type="Pfam" id="PF01558">
    <property type="entry name" value="POR"/>
    <property type="match status" value="1"/>
</dbReference>
<dbReference type="InterPro" id="IPR051626">
    <property type="entry name" value="Oxidoreductase_gamma_subunit"/>
</dbReference>
<dbReference type="InterPro" id="IPR011894">
    <property type="entry name" value="PorC_KorC"/>
</dbReference>
<keyword evidence="1" id="KW-0479">Metal-binding</keyword>
<evidence type="ECO:0000256" key="4">
    <source>
        <dbReference type="ARBA" id="ARBA00023014"/>
    </source>
</evidence>
<protein>
    <recommendedName>
        <fullName evidence="5">4Fe-4S ferredoxin-type domain-containing protein</fullName>
    </recommendedName>
</protein>
<dbReference type="InterPro" id="IPR002869">
    <property type="entry name" value="Pyrv_flavodox_OxRed_cen"/>
</dbReference>
<dbReference type="AlphaFoldDB" id="A0A1G2KQM4"/>
<dbReference type="GO" id="GO:0046872">
    <property type="term" value="F:metal ion binding"/>
    <property type="evidence" value="ECO:0007669"/>
    <property type="project" value="UniProtKB-KW"/>
</dbReference>
<dbReference type="Proteomes" id="UP000177811">
    <property type="component" value="Unassembled WGS sequence"/>
</dbReference>
<keyword evidence="2" id="KW-0560">Oxidoreductase</keyword>
<gene>
    <name evidence="6" type="ORF">A3C16_04405</name>
</gene>
<dbReference type="GO" id="GO:0016625">
    <property type="term" value="F:oxidoreductase activity, acting on the aldehyde or oxo group of donors, iron-sulfur protein as acceptor"/>
    <property type="evidence" value="ECO:0007669"/>
    <property type="project" value="InterPro"/>
</dbReference>
<dbReference type="EMBL" id="MHQL01000057">
    <property type="protein sequence ID" value="OHA01663.1"/>
    <property type="molecule type" value="Genomic_DNA"/>
</dbReference>
<evidence type="ECO:0000313" key="6">
    <source>
        <dbReference type="EMBL" id="OHA01663.1"/>
    </source>
</evidence>
<dbReference type="InterPro" id="IPR017900">
    <property type="entry name" value="4Fe4S_Fe_S_CS"/>
</dbReference>
<dbReference type="PROSITE" id="PS00198">
    <property type="entry name" value="4FE4S_FER_1"/>
    <property type="match status" value="1"/>
</dbReference>
<dbReference type="PANTHER" id="PTHR43366">
    <property type="entry name" value="PYRUVATE SYNTHASE SUBUNIT PORC"/>
    <property type="match status" value="1"/>
</dbReference>
<dbReference type="Gene3D" id="3.40.920.10">
    <property type="entry name" value="Pyruvate-ferredoxin oxidoreductase, PFOR, domain III"/>
    <property type="match status" value="1"/>
</dbReference>
<reference evidence="6 7" key="1">
    <citation type="journal article" date="2016" name="Nat. Commun.">
        <title>Thousands of microbial genomes shed light on interconnected biogeochemical processes in an aquifer system.</title>
        <authorList>
            <person name="Anantharaman K."/>
            <person name="Brown C.T."/>
            <person name="Hug L.A."/>
            <person name="Sharon I."/>
            <person name="Castelle C.J."/>
            <person name="Probst A.J."/>
            <person name="Thomas B.C."/>
            <person name="Singh A."/>
            <person name="Wilkins M.J."/>
            <person name="Karaoz U."/>
            <person name="Brodie E.L."/>
            <person name="Williams K.H."/>
            <person name="Hubbard S.S."/>
            <person name="Banfield J.F."/>
        </authorList>
    </citation>
    <scope>NUCLEOTIDE SEQUENCE [LARGE SCALE GENOMIC DNA]</scope>
</reference>
<evidence type="ECO:0000256" key="1">
    <source>
        <dbReference type="ARBA" id="ARBA00022723"/>
    </source>
</evidence>
<accession>A0A1G2KQM4</accession>
<dbReference type="GO" id="GO:0051536">
    <property type="term" value="F:iron-sulfur cluster binding"/>
    <property type="evidence" value="ECO:0007669"/>
    <property type="project" value="UniProtKB-KW"/>
</dbReference>
<evidence type="ECO:0000256" key="2">
    <source>
        <dbReference type="ARBA" id="ARBA00023002"/>
    </source>
</evidence>
<comment type="caution">
    <text evidence="6">The sequence shown here is derived from an EMBL/GenBank/DDBJ whole genome shotgun (WGS) entry which is preliminary data.</text>
</comment>
<proteinExistence type="predicted"/>
<feature type="domain" description="4Fe-4S ferredoxin-type" evidence="5">
    <location>
        <begin position="235"/>
        <end position="264"/>
    </location>
</feature>
<dbReference type="PANTHER" id="PTHR43366:SF1">
    <property type="entry name" value="PYRUVATE SYNTHASE SUBUNIT PORC"/>
    <property type="match status" value="1"/>
</dbReference>
<dbReference type="PROSITE" id="PS51379">
    <property type="entry name" value="4FE4S_FER_2"/>
    <property type="match status" value="2"/>
</dbReference>
<evidence type="ECO:0000256" key="3">
    <source>
        <dbReference type="ARBA" id="ARBA00023004"/>
    </source>
</evidence>
<organism evidence="6 7">
    <name type="scientific">Candidatus Sungbacteria bacterium RIFCSPHIGHO2_02_FULL_51_29</name>
    <dbReference type="NCBI Taxonomy" id="1802273"/>
    <lineage>
        <taxon>Bacteria</taxon>
        <taxon>Candidatus Sungiibacteriota</taxon>
    </lineage>
</organism>